<organism evidence="2 3">
    <name type="scientific">Vibrio qinghaiensis</name>
    <dbReference type="NCBI Taxonomy" id="2025808"/>
    <lineage>
        <taxon>Bacteria</taxon>
        <taxon>Pseudomonadati</taxon>
        <taxon>Pseudomonadota</taxon>
        <taxon>Gammaproteobacteria</taxon>
        <taxon>Vibrionales</taxon>
        <taxon>Vibrionaceae</taxon>
        <taxon>Vibrio</taxon>
    </lineage>
</organism>
<dbReference type="RefSeq" id="WP_094500162.1">
    <property type="nucleotide sequence ID" value="NZ_CAWNHI010000001.1"/>
</dbReference>
<accession>A0A223MXX4</accession>
<dbReference type="Proteomes" id="UP000215148">
    <property type="component" value="Chromosome 1"/>
</dbReference>
<proteinExistence type="predicted"/>
<sequence length="104" mass="11309">MKIISTASSSISSITQKSISKIINLAEKIKSIRQHKTTSLNINLSKNAKNAKSHANLIKLVNNSNDYLSRNKGENVTLIKSLPTGSSHGKSLAPQIPEQLKTDK</sequence>
<name>A0A223MXX4_9VIBR</name>
<protein>
    <submittedName>
        <fullName evidence="2">Uncharacterized protein</fullName>
    </submittedName>
</protein>
<evidence type="ECO:0000256" key="1">
    <source>
        <dbReference type="SAM" id="MobiDB-lite"/>
    </source>
</evidence>
<dbReference type="EMBL" id="CP022741">
    <property type="protein sequence ID" value="ASU22402.1"/>
    <property type="molecule type" value="Genomic_DNA"/>
</dbReference>
<evidence type="ECO:0000313" key="3">
    <source>
        <dbReference type="Proteomes" id="UP000215148"/>
    </source>
</evidence>
<evidence type="ECO:0000313" key="2">
    <source>
        <dbReference type="EMBL" id="ASU22402.1"/>
    </source>
</evidence>
<reference evidence="2 3" key="1">
    <citation type="submission" date="2017-08" db="EMBL/GenBank/DDBJ databases">
        <title>The Vibrio qinghaiensis sp.-Q67 is a luminous bacteria isolated firstly from Qinghai lake, Qinghai province, China, which has been proved to be very sensitive to detect environmental and food pollutants. Therefore, complete genome analysis of V. qinghaiensis sp.-Q67 highlights the potential application of this strain on detection of hazards in the contaminated environments.</title>
        <authorList>
            <person name="Gong L."/>
        </authorList>
    </citation>
    <scope>NUCLEOTIDE SEQUENCE [LARGE SCALE GENOMIC DNA]</scope>
    <source>
        <strain evidence="2 3">Q67</strain>
    </source>
</reference>
<feature type="region of interest" description="Disordered" evidence="1">
    <location>
        <begin position="80"/>
        <end position="104"/>
    </location>
</feature>
<keyword evidence="3" id="KW-1185">Reference proteome</keyword>
<dbReference type="KEGG" id="vqi:CCZ37_07275"/>
<dbReference type="AlphaFoldDB" id="A0A223MXX4"/>
<gene>
    <name evidence="2" type="ORF">CCZ37_07275</name>
</gene>